<feature type="domain" description="GIY-YIG" evidence="2">
    <location>
        <begin position="2"/>
        <end position="79"/>
    </location>
</feature>
<dbReference type="InterPro" id="IPR035901">
    <property type="entry name" value="GIY-YIG_endonuc_sf"/>
</dbReference>
<reference evidence="3 4" key="1">
    <citation type="submission" date="2019-01" db="EMBL/GenBank/DDBJ databases">
        <title>Ancylomarina salipaludis sp. nov., isolated from a salt marsh.</title>
        <authorList>
            <person name="Yoon J.-H."/>
        </authorList>
    </citation>
    <scope>NUCLEOTIDE SEQUENCE [LARGE SCALE GENOMIC DNA]</scope>
    <source>
        <strain evidence="3 4">SHSM-M15</strain>
    </source>
</reference>
<evidence type="ECO:0000256" key="1">
    <source>
        <dbReference type="ARBA" id="ARBA00007435"/>
    </source>
</evidence>
<evidence type="ECO:0000313" key="3">
    <source>
        <dbReference type="EMBL" id="RXQ93876.1"/>
    </source>
</evidence>
<comment type="caution">
    <text evidence="3">The sequence shown here is derived from an EMBL/GenBank/DDBJ whole genome shotgun (WGS) entry which is preliminary data.</text>
</comment>
<name>A0A4Q1JKP0_9BACT</name>
<dbReference type="SMART" id="SM00465">
    <property type="entry name" value="GIYc"/>
    <property type="match status" value="1"/>
</dbReference>
<dbReference type="PANTHER" id="PTHR34477">
    <property type="entry name" value="UPF0213 PROTEIN YHBQ"/>
    <property type="match status" value="1"/>
</dbReference>
<protein>
    <submittedName>
        <fullName evidence="3">GIY-YIG nuclease family protein</fullName>
    </submittedName>
</protein>
<dbReference type="CDD" id="cd10448">
    <property type="entry name" value="GIY-YIG_unchar_3"/>
    <property type="match status" value="1"/>
</dbReference>
<dbReference type="EMBL" id="SAXA01000008">
    <property type="protein sequence ID" value="RXQ93876.1"/>
    <property type="molecule type" value="Genomic_DNA"/>
</dbReference>
<dbReference type="Pfam" id="PF01541">
    <property type="entry name" value="GIY-YIG"/>
    <property type="match status" value="1"/>
</dbReference>
<dbReference type="PROSITE" id="PS50164">
    <property type="entry name" value="GIY_YIG"/>
    <property type="match status" value="1"/>
</dbReference>
<dbReference type="OrthoDB" id="9807770at2"/>
<organism evidence="3 4">
    <name type="scientific">Ancylomarina salipaludis</name>
    <dbReference type="NCBI Taxonomy" id="2501299"/>
    <lineage>
        <taxon>Bacteria</taxon>
        <taxon>Pseudomonadati</taxon>
        <taxon>Bacteroidota</taxon>
        <taxon>Bacteroidia</taxon>
        <taxon>Marinilabiliales</taxon>
        <taxon>Marinifilaceae</taxon>
        <taxon>Ancylomarina</taxon>
    </lineage>
</organism>
<proteinExistence type="inferred from homology"/>
<keyword evidence="4" id="KW-1185">Reference proteome</keyword>
<comment type="similarity">
    <text evidence="1">Belongs to the UPF0213 family.</text>
</comment>
<dbReference type="Proteomes" id="UP000289703">
    <property type="component" value="Unassembled WGS sequence"/>
</dbReference>
<dbReference type="SUPFAM" id="SSF82771">
    <property type="entry name" value="GIY-YIG endonuclease"/>
    <property type="match status" value="1"/>
</dbReference>
<sequence>MKKSYVYIVSNKNRTTLYIGVTSNLTNRINSHSEGEGSDFTKRYNLTDLIYYEEFDDIREAIVREKQLKNWRREWKFNLIREMNPDLKDLTFDI</sequence>
<dbReference type="Gene3D" id="3.40.1440.10">
    <property type="entry name" value="GIY-YIG endonuclease"/>
    <property type="match status" value="1"/>
</dbReference>
<gene>
    <name evidence="3" type="ORF">EO244_09865</name>
</gene>
<evidence type="ECO:0000313" key="4">
    <source>
        <dbReference type="Proteomes" id="UP000289703"/>
    </source>
</evidence>
<dbReference type="InterPro" id="IPR000305">
    <property type="entry name" value="GIY-YIG_endonuc"/>
</dbReference>
<dbReference type="AlphaFoldDB" id="A0A4Q1JKP0"/>
<dbReference type="PANTHER" id="PTHR34477:SF5">
    <property type="entry name" value="BSL5627 PROTEIN"/>
    <property type="match status" value="1"/>
</dbReference>
<dbReference type="RefSeq" id="WP_129254510.1">
    <property type="nucleotide sequence ID" value="NZ_SAXA01000008.1"/>
</dbReference>
<accession>A0A4Q1JKP0</accession>
<evidence type="ECO:0000259" key="2">
    <source>
        <dbReference type="PROSITE" id="PS50164"/>
    </source>
</evidence>
<dbReference type="InterPro" id="IPR050190">
    <property type="entry name" value="UPF0213_domain"/>
</dbReference>